<proteinExistence type="predicted"/>
<evidence type="ECO:0000313" key="1">
    <source>
        <dbReference type="EMBL" id="MCI37365.1"/>
    </source>
</evidence>
<keyword evidence="2" id="KW-1185">Reference proteome</keyword>
<dbReference type="Proteomes" id="UP000265520">
    <property type="component" value="Unassembled WGS sequence"/>
</dbReference>
<dbReference type="SUPFAM" id="SSF56219">
    <property type="entry name" value="DNase I-like"/>
    <property type="match status" value="1"/>
</dbReference>
<name>A0A392RP82_9FABA</name>
<dbReference type="AlphaFoldDB" id="A0A392RP82"/>
<dbReference type="PANTHER" id="PTHR33710:SF64">
    <property type="entry name" value="ENDONUCLEASE_EXONUCLEASE_PHOSPHATASE DOMAIN-CONTAINING PROTEIN"/>
    <property type="match status" value="1"/>
</dbReference>
<accession>A0A392RP82</accession>
<reference evidence="1 2" key="1">
    <citation type="journal article" date="2018" name="Front. Plant Sci.">
        <title>Red Clover (Trifolium pratense) and Zigzag Clover (T. medium) - A Picture of Genomic Similarities and Differences.</title>
        <authorList>
            <person name="Dluhosova J."/>
            <person name="Istvanek J."/>
            <person name="Nedelnik J."/>
            <person name="Repkova J."/>
        </authorList>
    </citation>
    <scope>NUCLEOTIDE SEQUENCE [LARGE SCALE GENOMIC DNA]</scope>
    <source>
        <strain evidence="2">cv. 10/8</strain>
        <tissue evidence="1">Leaf</tissue>
    </source>
</reference>
<dbReference type="PANTHER" id="PTHR33710">
    <property type="entry name" value="BNAC02G09200D PROTEIN"/>
    <property type="match status" value="1"/>
</dbReference>
<dbReference type="EMBL" id="LXQA010243861">
    <property type="protein sequence ID" value="MCI37365.1"/>
    <property type="molecule type" value="Genomic_DNA"/>
</dbReference>
<protein>
    <submittedName>
        <fullName evidence="1">Putative transposon TX1 protein</fullName>
    </submittedName>
</protein>
<feature type="non-terminal residue" evidence="1">
    <location>
        <position position="113"/>
    </location>
</feature>
<dbReference type="InterPro" id="IPR036691">
    <property type="entry name" value="Endo/exonu/phosph_ase_sf"/>
</dbReference>
<sequence length="113" mass="13474">MSRIDRVLVSDDWLTIWANPSLWVLPRTVSDHCPLLLRYNDGDWGPKPFRFNNHWLLHKDFNGLVEEFWRNCNITGWMAYILKEKLKGLKFHVKGWNKETYGSVDSKIQKLVE</sequence>
<dbReference type="Gene3D" id="3.60.10.10">
    <property type="entry name" value="Endonuclease/exonuclease/phosphatase"/>
    <property type="match status" value="1"/>
</dbReference>
<comment type="caution">
    <text evidence="1">The sequence shown here is derived from an EMBL/GenBank/DDBJ whole genome shotgun (WGS) entry which is preliminary data.</text>
</comment>
<evidence type="ECO:0000313" key="2">
    <source>
        <dbReference type="Proteomes" id="UP000265520"/>
    </source>
</evidence>
<organism evidence="1 2">
    <name type="scientific">Trifolium medium</name>
    <dbReference type="NCBI Taxonomy" id="97028"/>
    <lineage>
        <taxon>Eukaryota</taxon>
        <taxon>Viridiplantae</taxon>
        <taxon>Streptophyta</taxon>
        <taxon>Embryophyta</taxon>
        <taxon>Tracheophyta</taxon>
        <taxon>Spermatophyta</taxon>
        <taxon>Magnoliopsida</taxon>
        <taxon>eudicotyledons</taxon>
        <taxon>Gunneridae</taxon>
        <taxon>Pentapetalae</taxon>
        <taxon>rosids</taxon>
        <taxon>fabids</taxon>
        <taxon>Fabales</taxon>
        <taxon>Fabaceae</taxon>
        <taxon>Papilionoideae</taxon>
        <taxon>50 kb inversion clade</taxon>
        <taxon>NPAAA clade</taxon>
        <taxon>Hologalegina</taxon>
        <taxon>IRL clade</taxon>
        <taxon>Trifolieae</taxon>
        <taxon>Trifolium</taxon>
    </lineage>
</organism>